<dbReference type="PANTHER" id="PTHR14969:SF13">
    <property type="entry name" value="AT30094P"/>
    <property type="match status" value="1"/>
</dbReference>
<dbReference type="Pfam" id="PF01569">
    <property type="entry name" value="PAP2"/>
    <property type="match status" value="1"/>
</dbReference>
<keyword evidence="1" id="KW-0812">Transmembrane</keyword>
<evidence type="ECO:0000259" key="2">
    <source>
        <dbReference type="SMART" id="SM00014"/>
    </source>
</evidence>
<reference evidence="3 4" key="1">
    <citation type="journal article" date="2015" name="Genome Announc.">
        <title>Expanding the biotechnology potential of lactobacilli through comparative genomics of 213 strains and associated genera.</title>
        <authorList>
            <person name="Sun Z."/>
            <person name="Harris H.M."/>
            <person name="McCann A."/>
            <person name="Guo C."/>
            <person name="Argimon S."/>
            <person name="Zhang W."/>
            <person name="Yang X."/>
            <person name="Jeffery I.B."/>
            <person name="Cooney J.C."/>
            <person name="Kagawa T.F."/>
            <person name="Liu W."/>
            <person name="Song Y."/>
            <person name="Salvetti E."/>
            <person name="Wrobel A."/>
            <person name="Rasinkangas P."/>
            <person name="Parkhill J."/>
            <person name="Rea M.C."/>
            <person name="O'Sullivan O."/>
            <person name="Ritari J."/>
            <person name="Douillard F.P."/>
            <person name="Paul Ross R."/>
            <person name="Yang R."/>
            <person name="Briner A.E."/>
            <person name="Felis G.E."/>
            <person name="de Vos W.M."/>
            <person name="Barrangou R."/>
            <person name="Klaenhammer T.R."/>
            <person name="Caufield P.W."/>
            <person name="Cui Y."/>
            <person name="Zhang H."/>
            <person name="O'Toole P.W."/>
        </authorList>
    </citation>
    <scope>NUCLEOTIDE SEQUENCE [LARGE SCALE GENOMIC DNA]</scope>
    <source>
        <strain evidence="3 4">DSM 18001</strain>
    </source>
</reference>
<dbReference type="SMART" id="SM00014">
    <property type="entry name" value="acidPPc"/>
    <property type="match status" value="1"/>
</dbReference>
<keyword evidence="1" id="KW-1133">Transmembrane helix</keyword>
<dbReference type="STRING" id="331679.IV81_GL001374"/>
<sequence>MLNDANNIPKKYVAISAVVVIVLALGAKMQNEFMQFFDQFFSSIVQGEFFSFLEPIMRLITNIADTKLGLIYAILIALYLWFKMDQRVDAIWVICTMFGGAVVAFLLKEFVQRARPTIDQIVPETGYSMPSGHAFEAFLVLAFIYLYFIRPMADSSLKMWSIRGLVTWQILVMWSRIYMGAHYLTDTVTSVALGVVWLWVALLLYQKFYGLIAGYVSPAVGQHQRRH</sequence>
<name>A0A0R2KYI4_9LACO</name>
<proteinExistence type="predicted"/>
<dbReference type="RefSeq" id="WP_057802220.1">
    <property type="nucleotide sequence ID" value="NZ_JQBX01000005.1"/>
</dbReference>
<evidence type="ECO:0000313" key="3">
    <source>
        <dbReference type="EMBL" id="KRN94450.1"/>
    </source>
</evidence>
<evidence type="ECO:0000313" key="4">
    <source>
        <dbReference type="Proteomes" id="UP000051859"/>
    </source>
</evidence>
<feature type="transmembrane region" description="Helical" evidence="1">
    <location>
        <begin position="160"/>
        <end position="181"/>
    </location>
</feature>
<feature type="transmembrane region" description="Helical" evidence="1">
    <location>
        <begin position="59"/>
        <end position="82"/>
    </location>
</feature>
<comment type="caution">
    <text evidence="3">The sequence shown here is derived from an EMBL/GenBank/DDBJ whole genome shotgun (WGS) entry which is preliminary data.</text>
</comment>
<feature type="transmembrane region" description="Helical" evidence="1">
    <location>
        <begin position="12"/>
        <end position="29"/>
    </location>
</feature>
<keyword evidence="4" id="KW-1185">Reference proteome</keyword>
<accession>A0A0R2KYI4</accession>
<protein>
    <submittedName>
        <fullName evidence="3">Membrane-associated phospholipid phosphatase</fullName>
    </submittedName>
</protein>
<dbReference type="PATRIC" id="fig|331679.3.peg.1407"/>
<dbReference type="Proteomes" id="UP000051859">
    <property type="component" value="Unassembled WGS sequence"/>
</dbReference>
<organism evidence="3 4">
    <name type="scientific">Pediococcus stilesii</name>
    <dbReference type="NCBI Taxonomy" id="331679"/>
    <lineage>
        <taxon>Bacteria</taxon>
        <taxon>Bacillati</taxon>
        <taxon>Bacillota</taxon>
        <taxon>Bacilli</taxon>
        <taxon>Lactobacillales</taxon>
        <taxon>Lactobacillaceae</taxon>
        <taxon>Pediococcus</taxon>
    </lineage>
</organism>
<dbReference type="AlphaFoldDB" id="A0A0R2KYI4"/>
<evidence type="ECO:0000256" key="1">
    <source>
        <dbReference type="SAM" id="Phobius"/>
    </source>
</evidence>
<dbReference type="EMBL" id="JQBX01000005">
    <property type="protein sequence ID" value="KRN94450.1"/>
    <property type="molecule type" value="Genomic_DNA"/>
</dbReference>
<dbReference type="PANTHER" id="PTHR14969">
    <property type="entry name" value="SPHINGOSINE-1-PHOSPHATE PHOSPHOHYDROLASE"/>
    <property type="match status" value="1"/>
</dbReference>
<dbReference type="InterPro" id="IPR036938">
    <property type="entry name" value="PAP2/HPO_sf"/>
</dbReference>
<dbReference type="CDD" id="cd03392">
    <property type="entry name" value="PAP2_like_2"/>
    <property type="match status" value="1"/>
</dbReference>
<gene>
    <name evidence="3" type="ORF">IV81_GL001374</name>
</gene>
<dbReference type="Gene3D" id="1.20.144.10">
    <property type="entry name" value="Phosphatidic acid phosphatase type 2/haloperoxidase"/>
    <property type="match status" value="2"/>
</dbReference>
<feature type="domain" description="Phosphatidic acid phosphatase type 2/haloperoxidase" evidence="2">
    <location>
        <begin position="93"/>
        <end position="202"/>
    </location>
</feature>
<keyword evidence="1" id="KW-0472">Membrane</keyword>
<dbReference type="SUPFAM" id="SSF48317">
    <property type="entry name" value="Acid phosphatase/Vanadium-dependent haloperoxidase"/>
    <property type="match status" value="1"/>
</dbReference>
<feature type="transmembrane region" description="Helical" evidence="1">
    <location>
        <begin position="127"/>
        <end position="148"/>
    </location>
</feature>
<feature type="transmembrane region" description="Helical" evidence="1">
    <location>
        <begin position="89"/>
        <end position="107"/>
    </location>
</feature>
<dbReference type="InterPro" id="IPR000326">
    <property type="entry name" value="PAP2/HPO"/>
</dbReference>